<gene>
    <name evidence="1" type="ORF">H4W79_000237</name>
</gene>
<comment type="caution">
    <text evidence="1">The sequence shown here is derived from an EMBL/GenBank/DDBJ whole genome shotgun (WGS) entry which is preliminary data.</text>
</comment>
<dbReference type="RefSeq" id="WP_191275481.1">
    <property type="nucleotide sequence ID" value="NZ_BMXJ01000009.1"/>
</dbReference>
<reference evidence="1 2" key="1">
    <citation type="submission" date="2020-10" db="EMBL/GenBank/DDBJ databases">
        <title>Sequencing the genomes of 1000 actinobacteria strains.</title>
        <authorList>
            <person name="Klenk H.-P."/>
        </authorList>
    </citation>
    <scope>NUCLEOTIDE SEQUENCE [LARGE SCALE GENOMIC DNA]</scope>
    <source>
        <strain evidence="1 2">DSM 45157</strain>
    </source>
</reference>
<evidence type="ECO:0000313" key="2">
    <source>
        <dbReference type="Proteomes" id="UP000598217"/>
    </source>
</evidence>
<evidence type="ECO:0008006" key="3">
    <source>
        <dbReference type="Google" id="ProtNLM"/>
    </source>
</evidence>
<sequence>MAYQFEDNTTTEVVFDIRIPEDWTHYDLSADGLAELRSNLLGVAAQNPGDSAQVEDFFVELASLSQNFTDSGMLSAAGVMKLYEDGPFMASIALFRFTSPKSHDMDPLKMIDHLHSSGATESEGTWLEKTVVELPDSGADSCARAQGVTDYEYSPDVTLRSVVMYTAFRVPGSRARLLIACSSPNVREQGEVLNLFDAITGTSRFWHRAPVPEM</sequence>
<dbReference type="Proteomes" id="UP000598217">
    <property type="component" value="Unassembled WGS sequence"/>
</dbReference>
<dbReference type="EMBL" id="JADBDY010000001">
    <property type="protein sequence ID" value="MBE1456023.1"/>
    <property type="molecule type" value="Genomic_DNA"/>
</dbReference>
<keyword evidence="2" id="KW-1185">Reference proteome</keyword>
<name>A0ABR9HAJ3_9ACTN</name>
<evidence type="ECO:0000313" key="1">
    <source>
        <dbReference type="EMBL" id="MBE1456023.1"/>
    </source>
</evidence>
<protein>
    <recommendedName>
        <fullName evidence="3">Immunity protein Imm1</fullName>
    </recommendedName>
</protein>
<organism evidence="1 2">
    <name type="scientific">Nocardiopsis terrae</name>
    <dbReference type="NCBI Taxonomy" id="372655"/>
    <lineage>
        <taxon>Bacteria</taxon>
        <taxon>Bacillati</taxon>
        <taxon>Actinomycetota</taxon>
        <taxon>Actinomycetes</taxon>
        <taxon>Streptosporangiales</taxon>
        <taxon>Nocardiopsidaceae</taxon>
        <taxon>Nocardiopsis</taxon>
    </lineage>
</organism>
<proteinExistence type="predicted"/>
<accession>A0ABR9HAJ3</accession>